<keyword evidence="4" id="KW-1185">Reference proteome</keyword>
<proteinExistence type="predicted"/>
<sequence length="638" mass="68944">MKWSDITDWEESTLETEYQQLCIREKEAEDWGREILELNKSTSWQGDARKAADKRVEEIDQDVAQFIVNLRAMKTATSTMQQGMGAVQGLVRDAKAHAEGSGLTIYSDGTVEDTSGTDWGDVALSTAMNPLSYALPGAGTLISAGTSYEMNKAARQKAVDECADRVDEAVKKANEIDEAYSQALSDIEEGKVKPEGSLKHTVDGPLPMPQDTSDTRAVAEWWDSLSREEQERLADEEPDRIGNLDGVDAWARDRANRHRLDRDYEDLNSRKESNEKKVADYEKWKASAAIGVPAPCSADEYNRAKSELDRQAELDKLKTALKQGAQYNGTSQLLLYDPVEPGENQDQLHAAVTVGDVDKADNVAVHVGGLTTSVDNNVVGYTAEMANVAGTAGGNTASVMWFGYDPPQAGAGSNGLFTVSETERAAAGGADLSHFLEGLHDSRQGSGEGGDPRITALGHSYGSTTLGYALTQVRDGVVDAGVFYGPPGVPAKDVSDFNVPSDSVYVMKNDQDIIGAVPNKGPMGMAPGSDMTQLSDPTEVPGIQHIEGNHGIDPGTGLVTGILGPIAGAGYEGYQDHVNYFDSTNYQDADTQKEIHKYLRQQGLPETDENVRAETQRRQQENATSQQREVSKVVNGTK</sequence>
<feature type="compositionally biased region" description="Basic and acidic residues" evidence="1">
    <location>
        <begin position="609"/>
        <end position="620"/>
    </location>
</feature>
<dbReference type="EMBL" id="LVZK01000001">
    <property type="protein sequence ID" value="OAP86160.1"/>
    <property type="molecule type" value="Genomic_DNA"/>
</dbReference>
<feature type="compositionally biased region" description="Polar residues" evidence="1">
    <location>
        <begin position="621"/>
        <end position="638"/>
    </location>
</feature>
<evidence type="ECO:0000313" key="4">
    <source>
        <dbReference type="Proteomes" id="UP000078368"/>
    </source>
</evidence>
<feature type="domain" description="DUF1023" evidence="2">
    <location>
        <begin position="345"/>
        <end position="519"/>
    </location>
</feature>
<evidence type="ECO:0000313" key="3">
    <source>
        <dbReference type="EMBL" id="OAP86160.1"/>
    </source>
</evidence>
<reference evidence="3 4" key="1">
    <citation type="submission" date="2016-04" db="EMBL/GenBank/DDBJ databases">
        <title>Peptidophaga gingivicola gen. nov., sp. nov., isolated from human subgingival plaque.</title>
        <authorList>
            <person name="Beall C.J."/>
            <person name="Mokrzan E.M."/>
            <person name="Griffen A.L."/>
            <person name="Leys E.J."/>
        </authorList>
    </citation>
    <scope>NUCLEOTIDE SEQUENCE [LARGE SCALE GENOMIC DNA]</scope>
    <source>
        <strain evidence="3 4">BA112</strain>
    </source>
</reference>
<comment type="caution">
    <text evidence="3">The sequence shown here is derived from an EMBL/GenBank/DDBJ whole genome shotgun (WGS) entry which is preliminary data.</text>
</comment>
<organism evidence="3 4">
    <name type="scientific">Peptidiphaga gingivicola</name>
    <dbReference type="NCBI Taxonomy" id="2741497"/>
    <lineage>
        <taxon>Bacteria</taxon>
        <taxon>Bacillati</taxon>
        <taxon>Actinomycetota</taxon>
        <taxon>Actinomycetes</taxon>
        <taxon>Actinomycetales</taxon>
        <taxon>Actinomycetaceae</taxon>
        <taxon>Peptidiphaga</taxon>
    </lineage>
</organism>
<accession>A0A179B3X6</accession>
<dbReference type="SUPFAM" id="SSF53474">
    <property type="entry name" value="alpha/beta-Hydrolases"/>
    <property type="match status" value="1"/>
</dbReference>
<gene>
    <name evidence="3" type="ORF">A4H34_03015</name>
</gene>
<dbReference type="Proteomes" id="UP000078368">
    <property type="component" value="Unassembled WGS sequence"/>
</dbReference>
<dbReference type="OrthoDB" id="3259161at2"/>
<feature type="region of interest" description="Disordered" evidence="1">
    <location>
        <begin position="600"/>
        <end position="638"/>
    </location>
</feature>
<dbReference type="Pfam" id="PF06259">
    <property type="entry name" value="Abhydrolase_8"/>
    <property type="match status" value="1"/>
</dbReference>
<dbReference type="InterPro" id="IPR010427">
    <property type="entry name" value="DUF1023"/>
</dbReference>
<dbReference type="InterPro" id="IPR029058">
    <property type="entry name" value="AB_hydrolase_fold"/>
</dbReference>
<evidence type="ECO:0000259" key="2">
    <source>
        <dbReference type="Pfam" id="PF06259"/>
    </source>
</evidence>
<evidence type="ECO:0000256" key="1">
    <source>
        <dbReference type="SAM" id="MobiDB-lite"/>
    </source>
</evidence>
<name>A0A179B3X6_9ACTO</name>
<protein>
    <recommendedName>
        <fullName evidence="2">DUF1023 domain-containing protein</fullName>
    </recommendedName>
</protein>
<feature type="region of interest" description="Disordered" evidence="1">
    <location>
        <begin position="194"/>
        <end position="213"/>
    </location>
</feature>
<dbReference type="RefSeq" id="WP_064231029.1">
    <property type="nucleotide sequence ID" value="NZ_LVZK01000001.1"/>
</dbReference>
<dbReference type="STRING" id="1823756.A4H34_03015"/>
<dbReference type="AlphaFoldDB" id="A0A179B3X6"/>